<evidence type="ECO:0000313" key="2">
    <source>
        <dbReference type="Proteomes" id="UP000030324"/>
    </source>
</evidence>
<keyword evidence="2" id="KW-1185">Reference proteome</keyword>
<dbReference type="OrthoDB" id="27159at10239"/>
<gene>
    <name evidence="1" type="ORF">CPT_Pollock83</name>
</gene>
<sequence>MVQDQLALSLEERKLWRRAATRWSDLLLSGDLSNSEMDWVLARKEYCLRQAKRTVPYSDSSSLQGNVNASLYTYLGSLSK</sequence>
<organism evidence="1 2">
    <name type="scientific">Escherichia phage Pollock</name>
    <dbReference type="NCBI Taxonomy" id="1540097"/>
    <lineage>
        <taxon>Viruses</taxon>
        <taxon>Duplodnaviria</taxon>
        <taxon>Heunggongvirae</taxon>
        <taxon>Uroviricota</taxon>
        <taxon>Caudoviricetes</taxon>
        <taxon>Schitoviridae</taxon>
        <taxon>Humphriesvirinae</taxon>
        <taxon>Pollockvirus</taxon>
        <taxon>Pollockvirus pollock</taxon>
    </lineage>
</organism>
<accession>A0A0A0YRP5</accession>
<dbReference type="RefSeq" id="YP_009152184.1">
    <property type="nucleotide sequence ID" value="NC_027381.1"/>
</dbReference>
<dbReference type="GeneID" id="24724620"/>
<dbReference type="KEGG" id="vg:24724620"/>
<reference evidence="1 2" key="1">
    <citation type="journal article" date="2015" name="Genome Announc.">
        <title>Complete Genome Sequence of Enterotoxigenic Escherichia coli N4-Like Podophage Pollock.</title>
        <authorList>
            <person name="Patel R.S."/>
            <person name="Lessor L.E."/>
            <person name="Hernandez A.C."/>
            <person name="Kuty Everett G.F."/>
        </authorList>
    </citation>
    <scope>NUCLEOTIDE SEQUENCE [LARGE SCALE GENOMIC DNA]</scope>
</reference>
<protein>
    <submittedName>
        <fullName evidence="1">Transcriptional regulator</fullName>
    </submittedName>
</protein>
<dbReference type="Proteomes" id="UP000030324">
    <property type="component" value="Segment"/>
</dbReference>
<evidence type="ECO:0000313" key="1">
    <source>
        <dbReference type="EMBL" id="AIX12442.1"/>
    </source>
</evidence>
<dbReference type="EMBL" id="KM236242">
    <property type="protein sequence ID" value="AIX12442.1"/>
    <property type="molecule type" value="Genomic_DNA"/>
</dbReference>
<dbReference type="InterPro" id="IPR024684">
    <property type="entry name" value="Tscrpt_act_PerC/SfV_Orf40"/>
</dbReference>
<name>A0A0A0YRP5_9CAUD</name>
<proteinExistence type="predicted"/>
<dbReference type="Pfam" id="PF06069">
    <property type="entry name" value="PerC"/>
    <property type="match status" value="1"/>
</dbReference>